<reference evidence="1 2" key="1">
    <citation type="submission" date="2020-04" db="EMBL/GenBank/DDBJ databases">
        <title>Perkinsus olseni comparative genomics.</title>
        <authorList>
            <person name="Bogema D.R."/>
        </authorList>
    </citation>
    <scope>NUCLEOTIDE SEQUENCE [LARGE SCALE GENOMIC DNA]</scope>
    <source>
        <strain evidence="1">ATCC PRA-205</strain>
    </source>
</reference>
<feature type="non-terminal residue" evidence="1">
    <location>
        <position position="160"/>
    </location>
</feature>
<protein>
    <submittedName>
        <fullName evidence="1">Uncharacterized protein</fullName>
    </submittedName>
</protein>
<organism evidence="1 2">
    <name type="scientific">Perkinsus olseni</name>
    <name type="common">Perkinsus atlanticus</name>
    <dbReference type="NCBI Taxonomy" id="32597"/>
    <lineage>
        <taxon>Eukaryota</taxon>
        <taxon>Sar</taxon>
        <taxon>Alveolata</taxon>
        <taxon>Perkinsozoa</taxon>
        <taxon>Perkinsea</taxon>
        <taxon>Perkinsida</taxon>
        <taxon>Perkinsidae</taxon>
        <taxon>Perkinsus</taxon>
    </lineage>
</organism>
<sequence length="160" mass="17344">LTEGVLLDMVLLEIPALREGPPHGGRSKWRLPEFLCLSVPTLTAPERVIQLPDPRTVDDPIAAMLDRTAVTGVNDLPIIALISSLLSTATPRWGDLLPGAVTDDHRQTECFGDDLLSGSVAAARQVCRKVPEVFAVLLIALWYTRRTITATRGSTSGEYS</sequence>
<accession>A0A7J6PGU4</accession>
<dbReference type="EMBL" id="JABANM010035832">
    <property type="protein sequence ID" value="KAF4695329.1"/>
    <property type="molecule type" value="Genomic_DNA"/>
</dbReference>
<evidence type="ECO:0000313" key="1">
    <source>
        <dbReference type="EMBL" id="KAF4695329.1"/>
    </source>
</evidence>
<feature type="non-terminal residue" evidence="1">
    <location>
        <position position="1"/>
    </location>
</feature>
<comment type="caution">
    <text evidence="1">The sequence shown here is derived from an EMBL/GenBank/DDBJ whole genome shotgun (WGS) entry which is preliminary data.</text>
</comment>
<dbReference type="AlphaFoldDB" id="A0A7J6PGU4"/>
<name>A0A7J6PGU4_PEROL</name>
<gene>
    <name evidence="1" type="ORF">FOZ62_016666</name>
</gene>
<dbReference type="Proteomes" id="UP000574390">
    <property type="component" value="Unassembled WGS sequence"/>
</dbReference>
<evidence type="ECO:0000313" key="2">
    <source>
        <dbReference type="Proteomes" id="UP000574390"/>
    </source>
</evidence>
<proteinExistence type="predicted"/>